<dbReference type="PANTHER" id="PTHR16024">
    <property type="entry name" value="XK-RELATED PROTEIN"/>
    <property type="match status" value="1"/>
</dbReference>
<accession>A0AAD8FT81</accession>
<evidence type="ECO:0000256" key="7">
    <source>
        <dbReference type="ARBA" id="ARBA00023136"/>
    </source>
</evidence>
<feature type="transmembrane region" description="Helical" evidence="9">
    <location>
        <begin position="201"/>
        <end position="221"/>
    </location>
</feature>
<keyword evidence="6 9" id="KW-1133">Transmembrane helix</keyword>
<dbReference type="EMBL" id="JAGXEW010000043">
    <property type="protein sequence ID" value="KAK1152986.1"/>
    <property type="molecule type" value="Genomic_DNA"/>
</dbReference>
<evidence type="ECO:0000256" key="4">
    <source>
        <dbReference type="ARBA" id="ARBA00022692"/>
    </source>
</evidence>
<evidence type="ECO:0000256" key="2">
    <source>
        <dbReference type="ARBA" id="ARBA00008789"/>
    </source>
</evidence>
<feature type="transmembrane region" description="Helical" evidence="9">
    <location>
        <begin position="12"/>
        <end position="32"/>
    </location>
</feature>
<dbReference type="GO" id="GO:0043652">
    <property type="term" value="P:engulfment of apoptotic cell"/>
    <property type="evidence" value="ECO:0007669"/>
    <property type="project" value="TreeGrafter"/>
</dbReference>
<keyword evidence="7 9" id="KW-0472">Membrane</keyword>
<evidence type="ECO:0000313" key="11">
    <source>
        <dbReference type="Proteomes" id="UP001230051"/>
    </source>
</evidence>
<comment type="subcellular location">
    <subcellularLocation>
        <location evidence="1">Cell membrane</location>
        <topology evidence="1">Multi-pass membrane protein</topology>
    </subcellularLocation>
    <subcellularLocation>
        <location evidence="9">Membrane</location>
        <topology evidence="9">Multi-pass membrane protein</topology>
    </subcellularLocation>
</comment>
<evidence type="ECO:0000256" key="3">
    <source>
        <dbReference type="ARBA" id="ARBA00022475"/>
    </source>
</evidence>
<comment type="caution">
    <text evidence="10">The sequence shown here is derived from an EMBL/GenBank/DDBJ whole genome shotgun (WGS) entry which is preliminary data.</text>
</comment>
<organism evidence="10 11">
    <name type="scientific">Acipenser oxyrinchus oxyrinchus</name>
    <dbReference type="NCBI Taxonomy" id="40147"/>
    <lineage>
        <taxon>Eukaryota</taxon>
        <taxon>Metazoa</taxon>
        <taxon>Chordata</taxon>
        <taxon>Craniata</taxon>
        <taxon>Vertebrata</taxon>
        <taxon>Euteleostomi</taxon>
        <taxon>Actinopterygii</taxon>
        <taxon>Chondrostei</taxon>
        <taxon>Acipenseriformes</taxon>
        <taxon>Acipenseridae</taxon>
        <taxon>Acipenser</taxon>
    </lineage>
</organism>
<dbReference type="GO" id="GO:1902742">
    <property type="term" value="P:apoptotic process involved in development"/>
    <property type="evidence" value="ECO:0007669"/>
    <property type="project" value="TreeGrafter"/>
</dbReference>
<feature type="transmembrane region" description="Helical" evidence="9">
    <location>
        <begin position="259"/>
        <end position="277"/>
    </location>
</feature>
<dbReference type="GO" id="GO:0005886">
    <property type="term" value="C:plasma membrane"/>
    <property type="evidence" value="ECO:0007669"/>
    <property type="project" value="UniProtKB-SubCell"/>
</dbReference>
<comment type="similarity">
    <text evidence="2 9">Belongs to the XK family.</text>
</comment>
<dbReference type="GO" id="GO:0070782">
    <property type="term" value="P:phosphatidylserine exposure on apoptotic cell surface"/>
    <property type="evidence" value="ECO:0007669"/>
    <property type="project" value="TreeGrafter"/>
</dbReference>
<feature type="transmembrane region" description="Helical" evidence="9">
    <location>
        <begin position="228"/>
        <end position="247"/>
    </location>
</feature>
<dbReference type="Proteomes" id="UP001230051">
    <property type="component" value="Unassembled WGS sequence"/>
</dbReference>
<evidence type="ECO:0000256" key="1">
    <source>
        <dbReference type="ARBA" id="ARBA00004651"/>
    </source>
</evidence>
<keyword evidence="4 9" id="KW-0812">Transmembrane</keyword>
<feature type="transmembrane region" description="Helical" evidence="9">
    <location>
        <begin position="44"/>
        <end position="67"/>
    </location>
</feature>
<dbReference type="InterPro" id="IPR050895">
    <property type="entry name" value="XK-related_scramblase"/>
</dbReference>
<proteinExistence type="inferred from homology"/>
<feature type="transmembrane region" description="Helical" evidence="9">
    <location>
        <begin position="161"/>
        <end position="181"/>
    </location>
</feature>
<dbReference type="Pfam" id="PF09815">
    <property type="entry name" value="XK-related"/>
    <property type="match status" value="1"/>
</dbReference>
<dbReference type="PANTHER" id="PTHR16024:SF8">
    <property type="entry name" value="XK-RELATED PROTEIN 8"/>
    <property type="match status" value="1"/>
</dbReference>
<evidence type="ECO:0000313" key="10">
    <source>
        <dbReference type="EMBL" id="KAK1152986.1"/>
    </source>
</evidence>
<evidence type="ECO:0000256" key="6">
    <source>
        <dbReference type="ARBA" id="ARBA00022989"/>
    </source>
</evidence>
<gene>
    <name evidence="10" type="primary">xkr8</name>
    <name evidence="10" type="ORF">AOXY_G30313</name>
</gene>
<protein>
    <recommendedName>
        <fullName evidence="9">XK-related protein</fullName>
    </recommendedName>
</protein>
<feature type="transmembrane region" description="Helical" evidence="9">
    <location>
        <begin position="286"/>
        <end position="306"/>
    </location>
</feature>
<feature type="transmembrane region" description="Helical" evidence="9">
    <location>
        <begin position="318"/>
        <end position="337"/>
    </location>
</feature>
<comment type="catalytic activity">
    <reaction evidence="8">
        <text>a 1,2-diacyl-sn-glycero-3-phospho-L-serine(in) = a 1,2-diacyl-sn-glycero-3-phospho-L-serine(out)</text>
        <dbReference type="Rhea" id="RHEA:38663"/>
        <dbReference type="ChEBI" id="CHEBI:57262"/>
    </reaction>
</comment>
<sequence>MEDRFKYSCLDFFMTLFGVVSFFFDLGADIWTAVEFYLEGHYHWLGVQLSLFFLSSVLVHIFSWIWFSNDTLEPGFKSETRTEGWMVKYGFVFHILQLGLPLRYMVAIELGRMALKGGQSGHAIYRTCDLSMLRLFETFSESTPQLTLMVYIVIQNNKAEIFLCVKIALCLFAITGSVVDYHRSLRSFLPGKSKLGCSSSVVYFLWNLLLISPRVGAVALFTSVLPSYIALHFLLLWAALLLWAWAQHTDFMDSGPGEWLYRAMVALIWYFSWFNVATGRTMGRSLIYHTFMAVDSSILLGTWYWYRDPLVTDQYMLPLLPALLASYLLGLLLRTIYYKLFHPKIWQPLPDTEESNLQMRCLPISESSDSLDIHADFRSGPNVYPSSVVVNKRMRTLANNFYSSASTPRNLTLNEIEMDSLVQHYARYYMTWF</sequence>
<name>A0AAD8FT81_ACIOX</name>
<dbReference type="InterPro" id="IPR018629">
    <property type="entry name" value="XK-rel"/>
</dbReference>
<keyword evidence="5" id="KW-0053">Apoptosis</keyword>
<dbReference type="AlphaFoldDB" id="A0AAD8FT81"/>
<keyword evidence="11" id="KW-1185">Reference proteome</keyword>
<evidence type="ECO:0000256" key="8">
    <source>
        <dbReference type="ARBA" id="ARBA00024479"/>
    </source>
</evidence>
<keyword evidence="3" id="KW-1003">Cell membrane</keyword>
<evidence type="ECO:0000256" key="9">
    <source>
        <dbReference type="RuleBase" id="RU910716"/>
    </source>
</evidence>
<evidence type="ECO:0000256" key="5">
    <source>
        <dbReference type="ARBA" id="ARBA00022703"/>
    </source>
</evidence>
<reference evidence="10" key="1">
    <citation type="submission" date="2022-02" db="EMBL/GenBank/DDBJ databases">
        <title>Atlantic sturgeon de novo genome assembly.</title>
        <authorList>
            <person name="Stock M."/>
            <person name="Klopp C."/>
            <person name="Guiguen Y."/>
            <person name="Cabau C."/>
            <person name="Parinello H."/>
            <person name="Santidrian Yebra-Pimentel E."/>
            <person name="Kuhl H."/>
            <person name="Dirks R.P."/>
            <person name="Guessner J."/>
            <person name="Wuertz S."/>
            <person name="Du K."/>
            <person name="Schartl M."/>
        </authorList>
    </citation>
    <scope>NUCLEOTIDE SEQUENCE</scope>
    <source>
        <strain evidence="10">STURGEONOMICS-FGT-2020</strain>
        <tissue evidence="10">Whole blood</tissue>
    </source>
</reference>